<dbReference type="InterPro" id="IPR036179">
    <property type="entry name" value="Ig-like_dom_sf"/>
</dbReference>
<evidence type="ECO:0000259" key="3">
    <source>
        <dbReference type="PROSITE" id="PS50835"/>
    </source>
</evidence>
<keyword evidence="2" id="KW-0472">Membrane</keyword>
<name>A0ABR0YRD0_HUSHU</name>
<dbReference type="Proteomes" id="UP001369086">
    <property type="component" value="Unassembled WGS sequence"/>
</dbReference>
<evidence type="ECO:0000256" key="1">
    <source>
        <dbReference type="SAM" id="MobiDB-lite"/>
    </source>
</evidence>
<dbReference type="InterPro" id="IPR013783">
    <property type="entry name" value="Ig-like_fold"/>
</dbReference>
<dbReference type="InterPro" id="IPR007110">
    <property type="entry name" value="Ig-like_dom"/>
</dbReference>
<dbReference type="SUPFAM" id="SSF48726">
    <property type="entry name" value="Immunoglobulin"/>
    <property type="match status" value="1"/>
</dbReference>
<reference evidence="4 5" key="1">
    <citation type="submission" date="2021-05" db="EMBL/GenBank/DDBJ databases">
        <authorList>
            <person name="Zahm M."/>
            <person name="Klopp C."/>
            <person name="Cabau C."/>
            <person name="Kuhl H."/>
            <person name="Suciu R."/>
            <person name="Ciorpac M."/>
            <person name="Holostenco D."/>
            <person name="Gessner J."/>
            <person name="Wuertz S."/>
            <person name="Hohne C."/>
            <person name="Stock M."/>
            <person name="Gislard M."/>
            <person name="Lluch J."/>
            <person name="Milhes M."/>
            <person name="Lampietro C."/>
            <person name="Lopez Roques C."/>
            <person name="Donnadieu C."/>
            <person name="Du K."/>
            <person name="Schartl M."/>
            <person name="Guiguen Y."/>
        </authorList>
    </citation>
    <scope>NUCLEOTIDE SEQUENCE [LARGE SCALE GENOMIC DNA]</scope>
    <source>
        <strain evidence="4">Hh-F2</strain>
        <tissue evidence="4">Blood</tissue>
    </source>
</reference>
<dbReference type="EMBL" id="JAHFZB010000024">
    <property type="protein sequence ID" value="KAK6475149.1"/>
    <property type="molecule type" value="Genomic_DNA"/>
</dbReference>
<keyword evidence="2" id="KW-1133">Transmembrane helix</keyword>
<dbReference type="InterPro" id="IPR003599">
    <property type="entry name" value="Ig_sub"/>
</dbReference>
<dbReference type="Gene3D" id="2.60.40.10">
    <property type="entry name" value="Immunoglobulins"/>
    <property type="match status" value="1"/>
</dbReference>
<keyword evidence="5" id="KW-1185">Reference proteome</keyword>
<feature type="transmembrane region" description="Helical" evidence="2">
    <location>
        <begin position="265"/>
        <end position="286"/>
    </location>
</feature>
<evidence type="ECO:0000313" key="4">
    <source>
        <dbReference type="EMBL" id="KAK6475149.1"/>
    </source>
</evidence>
<gene>
    <name evidence="4" type="ORF">HHUSO_G24575</name>
</gene>
<sequence length="411" mass="45397">MTCHQTSCPLWYVDRDLDFQFDCDVKCKKNHDKMKCDINSNKEKMKCDVNSNTITLHNPENSGLYACGPSSKHKSSCQKAKLLNSTFTECNCQSLDFFIVAVTDDDDDEKGKTIILTEDAAAQPLTKEPGDNVTLPCKFNLTRSASYTVYWIKSENGNTCLHSNHAASNSFENNTHCCVEGTGLERMIYKEPPNPYCSPCVHDLIITSVRASDRGRYVCIVNVFDSDKKITWRVITNISIDISTSKSPVSTAKPQTTPQAQDPLLPLYIIGAVVLAVLIGAIALVMRKKKANTKGNTVTVFNTVILNAALWFTGTPYAVVGRNNVEGADTSEPYSVVRLAPESCSQEKGDGMNPERAEPYSVVRLNTEYEGTALSLCEAPKPCNQQGNRDAPADHEAHIYDKIDDNQKISK</sequence>
<proteinExistence type="predicted"/>
<organism evidence="4 5">
    <name type="scientific">Huso huso</name>
    <name type="common">Beluga</name>
    <name type="synonym">Acipenser huso</name>
    <dbReference type="NCBI Taxonomy" id="61971"/>
    <lineage>
        <taxon>Eukaryota</taxon>
        <taxon>Metazoa</taxon>
        <taxon>Chordata</taxon>
        <taxon>Craniata</taxon>
        <taxon>Vertebrata</taxon>
        <taxon>Euteleostomi</taxon>
        <taxon>Actinopterygii</taxon>
        <taxon>Chondrostei</taxon>
        <taxon>Acipenseriformes</taxon>
        <taxon>Acipenseridae</taxon>
        <taxon>Huso</taxon>
    </lineage>
</organism>
<evidence type="ECO:0000313" key="5">
    <source>
        <dbReference type="Proteomes" id="UP001369086"/>
    </source>
</evidence>
<keyword evidence="2" id="KW-0812">Transmembrane</keyword>
<protein>
    <recommendedName>
        <fullName evidence="3">Ig-like domain-containing protein</fullName>
    </recommendedName>
</protein>
<feature type="compositionally biased region" description="Basic and acidic residues" evidence="1">
    <location>
        <begin position="391"/>
        <end position="411"/>
    </location>
</feature>
<dbReference type="SMART" id="SM00409">
    <property type="entry name" value="IG"/>
    <property type="match status" value="1"/>
</dbReference>
<comment type="caution">
    <text evidence="4">The sequence shown here is derived from an EMBL/GenBank/DDBJ whole genome shotgun (WGS) entry which is preliminary data.</text>
</comment>
<dbReference type="PROSITE" id="PS50835">
    <property type="entry name" value="IG_LIKE"/>
    <property type="match status" value="1"/>
</dbReference>
<feature type="region of interest" description="Disordered" evidence="1">
    <location>
        <begin position="380"/>
        <end position="411"/>
    </location>
</feature>
<feature type="domain" description="Ig-like" evidence="3">
    <location>
        <begin position="112"/>
        <end position="231"/>
    </location>
</feature>
<accession>A0ABR0YRD0</accession>
<evidence type="ECO:0000256" key="2">
    <source>
        <dbReference type="SAM" id="Phobius"/>
    </source>
</evidence>